<feature type="region of interest" description="Disordered" evidence="1">
    <location>
        <begin position="1"/>
        <end position="21"/>
    </location>
</feature>
<dbReference type="EMBL" id="ML119818">
    <property type="protein sequence ID" value="RPA73537.1"/>
    <property type="molecule type" value="Genomic_DNA"/>
</dbReference>
<evidence type="ECO:0000313" key="3">
    <source>
        <dbReference type="Proteomes" id="UP000275078"/>
    </source>
</evidence>
<protein>
    <submittedName>
        <fullName evidence="2">Uncharacterized protein</fullName>
    </submittedName>
</protein>
<sequence length="167" mass="18909">MVNLRRPTQKADSASTRQVEQDISKDLLPDTCGQKLMHAVIKLRPSPPVNDAALRQLKNVKRTWAALFAEDCDWVPYDSSKHQDYVPLPVSEYWDSELVYTVLAVHDCGTHEVGDMFFQIGGTFFLYIGVNEHEVELHEPEVYVLGQLGDEEEIIASLIDVALRPDL</sequence>
<proteinExistence type="predicted"/>
<keyword evidence="3" id="KW-1185">Reference proteome</keyword>
<accession>A0A3N4HJQ8</accession>
<reference evidence="2 3" key="1">
    <citation type="journal article" date="2018" name="Nat. Ecol. Evol.">
        <title>Pezizomycetes genomes reveal the molecular basis of ectomycorrhizal truffle lifestyle.</title>
        <authorList>
            <person name="Murat C."/>
            <person name="Payen T."/>
            <person name="Noel B."/>
            <person name="Kuo A."/>
            <person name="Morin E."/>
            <person name="Chen J."/>
            <person name="Kohler A."/>
            <person name="Krizsan K."/>
            <person name="Balestrini R."/>
            <person name="Da Silva C."/>
            <person name="Montanini B."/>
            <person name="Hainaut M."/>
            <person name="Levati E."/>
            <person name="Barry K.W."/>
            <person name="Belfiori B."/>
            <person name="Cichocki N."/>
            <person name="Clum A."/>
            <person name="Dockter R.B."/>
            <person name="Fauchery L."/>
            <person name="Guy J."/>
            <person name="Iotti M."/>
            <person name="Le Tacon F."/>
            <person name="Lindquist E.A."/>
            <person name="Lipzen A."/>
            <person name="Malagnac F."/>
            <person name="Mello A."/>
            <person name="Molinier V."/>
            <person name="Miyauchi S."/>
            <person name="Poulain J."/>
            <person name="Riccioni C."/>
            <person name="Rubini A."/>
            <person name="Sitrit Y."/>
            <person name="Splivallo R."/>
            <person name="Traeger S."/>
            <person name="Wang M."/>
            <person name="Zifcakova L."/>
            <person name="Wipf D."/>
            <person name="Zambonelli A."/>
            <person name="Paolocci F."/>
            <person name="Nowrousian M."/>
            <person name="Ottonello S."/>
            <person name="Baldrian P."/>
            <person name="Spatafora J.W."/>
            <person name="Henrissat B."/>
            <person name="Nagy L.G."/>
            <person name="Aury J.M."/>
            <person name="Wincker P."/>
            <person name="Grigoriev I.V."/>
            <person name="Bonfante P."/>
            <person name="Martin F.M."/>
        </authorList>
    </citation>
    <scope>NUCLEOTIDE SEQUENCE [LARGE SCALE GENOMIC DNA]</scope>
    <source>
        <strain evidence="2 3">RN42</strain>
    </source>
</reference>
<organism evidence="2 3">
    <name type="scientific">Ascobolus immersus RN42</name>
    <dbReference type="NCBI Taxonomy" id="1160509"/>
    <lineage>
        <taxon>Eukaryota</taxon>
        <taxon>Fungi</taxon>
        <taxon>Dikarya</taxon>
        <taxon>Ascomycota</taxon>
        <taxon>Pezizomycotina</taxon>
        <taxon>Pezizomycetes</taxon>
        <taxon>Pezizales</taxon>
        <taxon>Ascobolaceae</taxon>
        <taxon>Ascobolus</taxon>
    </lineage>
</organism>
<name>A0A3N4HJQ8_ASCIM</name>
<dbReference type="Proteomes" id="UP000275078">
    <property type="component" value="Unassembled WGS sequence"/>
</dbReference>
<evidence type="ECO:0000313" key="2">
    <source>
        <dbReference type="EMBL" id="RPA73537.1"/>
    </source>
</evidence>
<dbReference type="AlphaFoldDB" id="A0A3N4HJQ8"/>
<evidence type="ECO:0000256" key="1">
    <source>
        <dbReference type="SAM" id="MobiDB-lite"/>
    </source>
</evidence>
<gene>
    <name evidence="2" type="ORF">BJ508DRAFT_334013</name>
</gene>